<evidence type="ECO:0000313" key="1">
    <source>
        <dbReference type="EMBL" id="CAD8196003.1"/>
    </source>
</evidence>
<accession>A0A8S1X1G5</accession>
<comment type="caution">
    <text evidence="1">The sequence shown here is derived from an EMBL/GenBank/DDBJ whole genome shotgun (WGS) entry which is preliminary data.</text>
</comment>
<gene>
    <name evidence="1" type="ORF">POCTA_138.1.T1100158</name>
</gene>
<protein>
    <submittedName>
        <fullName evidence="1">Uncharacterized protein</fullName>
    </submittedName>
</protein>
<organism evidence="1 2">
    <name type="scientific">Paramecium octaurelia</name>
    <dbReference type="NCBI Taxonomy" id="43137"/>
    <lineage>
        <taxon>Eukaryota</taxon>
        <taxon>Sar</taxon>
        <taxon>Alveolata</taxon>
        <taxon>Ciliophora</taxon>
        <taxon>Intramacronucleata</taxon>
        <taxon>Oligohymenophorea</taxon>
        <taxon>Peniculida</taxon>
        <taxon>Parameciidae</taxon>
        <taxon>Paramecium</taxon>
    </lineage>
</organism>
<keyword evidence="2" id="KW-1185">Reference proteome</keyword>
<dbReference type="EMBL" id="CAJJDP010000110">
    <property type="protein sequence ID" value="CAD8196003.1"/>
    <property type="molecule type" value="Genomic_DNA"/>
</dbReference>
<dbReference type="Proteomes" id="UP000683925">
    <property type="component" value="Unassembled WGS sequence"/>
</dbReference>
<proteinExistence type="predicted"/>
<sequence length="62" mass="7102">MLFLLCIMGIALSIHINNHGNFVDEPRAALFFIRMKQSEYSMTIMQTSYQLHISSQLIISAL</sequence>
<reference evidence="1" key="1">
    <citation type="submission" date="2021-01" db="EMBL/GenBank/DDBJ databases">
        <authorList>
            <consortium name="Genoscope - CEA"/>
            <person name="William W."/>
        </authorList>
    </citation>
    <scope>NUCLEOTIDE SEQUENCE</scope>
</reference>
<evidence type="ECO:0000313" key="2">
    <source>
        <dbReference type="Proteomes" id="UP000683925"/>
    </source>
</evidence>
<name>A0A8S1X1G5_PAROT</name>
<dbReference type="AlphaFoldDB" id="A0A8S1X1G5"/>